<dbReference type="EMBL" id="CDNY01000004">
    <property type="protein sequence ID" value="CEN31398.1"/>
    <property type="molecule type" value="Genomic_DNA"/>
</dbReference>
<name>A0A9P1KXV4_PARSO</name>
<evidence type="ECO:0000259" key="1">
    <source>
        <dbReference type="Pfam" id="PF06056"/>
    </source>
</evidence>
<comment type="caution">
    <text evidence="2">The sequence shown here is derived from an EMBL/GenBank/DDBJ whole genome shotgun (WGS) entry which is preliminary data.</text>
</comment>
<accession>A0A9P1KXV4</accession>
<dbReference type="RefSeq" id="WP_057558915.1">
    <property type="nucleotide sequence ID" value="NZ_CDNY01000004.1"/>
</dbReference>
<proteinExistence type="predicted"/>
<feature type="domain" description="Terminase ATPase subunit N-terminal" evidence="1">
    <location>
        <begin position="17"/>
        <end position="55"/>
    </location>
</feature>
<dbReference type="InterPro" id="IPR006448">
    <property type="entry name" value="Phage_term_ssu_P27"/>
</dbReference>
<dbReference type="AlphaFoldDB" id="A0A9P1KXV4"/>
<organism evidence="2 3">
    <name type="scientific">Paraclostridium sordellii</name>
    <name type="common">Clostridium sordellii</name>
    <dbReference type="NCBI Taxonomy" id="1505"/>
    <lineage>
        <taxon>Bacteria</taxon>
        <taxon>Bacillati</taxon>
        <taxon>Bacillota</taxon>
        <taxon>Clostridia</taxon>
        <taxon>Peptostreptococcales</taxon>
        <taxon>Peptostreptococcaceae</taxon>
        <taxon>Paraclostridium</taxon>
    </lineage>
</organism>
<dbReference type="InterPro" id="IPR010332">
    <property type="entry name" value="ATPase_terminase-su_N"/>
</dbReference>
<protein>
    <submittedName>
        <fullName evidence="2">Terminase small subunit</fullName>
    </submittedName>
</protein>
<evidence type="ECO:0000313" key="3">
    <source>
        <dbReference type="Proteomes" id="UP000049685"/>
    </source>
</evidence>
<dbReference type="Gene3D" id="1.10.10.60">
    <property type="entry name" value="Homeodomain-like"/>
    <property type="match status" value="1"/>
</dbReference>
<evidence type="ECO:0000313" key="2">
    <source>
        <dbReference type="EMBL" id="CEN31398.1"/>
    </source>
</evidence>
<dbReference type="Pfam" id="PF05119">
    <property type="entry name" value="Terminase_4"/>
    <property type="match status" value="1"/>
</dbReference>
<dbReference type="Pfam" id="PF06056">
    <property type="entry name" value="Terminase_5"/>
    <property type="match status" value="1"/>
</dbReference>
<dbReference type="Proteomes" id="UP000049685">
    <property type="component" value="Unassembled WGS sequence"/>
</dbReference>
<reference evidence="3" key="1">
    <citation type="submission" date="2015-01" db="EMBL/GenBank/DDBJ databases">
        <authorList>
            <person name="Aslett A.Martin."/>
            <person name="De Silva Nishadi"/>
        </authorList>
    </citation>
    <scope>NUCLEOTIDE SEQUENCE [LARGE SCALE GENOMIC DNA]</scope>
    <source>
        <strain evidence="3">UMC4404</strain>
    </source>
</reference>
<gene>
    <name evidence="2" type="ORF">UMC4404_32721</name>
</gene>
<sequence length="163" mass="18826">MGNGKNLEKHEKAYIDYISGMKYKDIAEKYNVKVNTIKSWKRRHGWSRENALKKVCEDAMVQDLGNILEIKEDMIDQLKSKGTDTKDNIHLVEQYIKLCKIVDSLNKDIEQRGVTIQWKNGDQVGFKKNDSLSELGKMLKTMLEIKVRIGLIPTPKVDDDDEI</sequence>